<reference evidence="10" key="1">
    <citation type="submission" date="2020-05" db="UniProtKB">
        <authorList>
            <consortium name="EnsemblMetazoa"/>
        </authorList>
    </citation>
    <scope>IDENTIFICATION</scope>
    <source>
        <strain evidence="10">BB02</strain>
    </source>
</reference>
<keyword evidence="2 8" id="KW-0808">Transferase</keyword>
<evidence type="ECO:0000256" key="7">
    <source>
        <dbReference type="ARBA" id="ARBA00023264"/>
    </source>
</evidence>
<dbReference type="VEuPathDB" id="VectorBase:BGLB025774"/>
<keyword evidence="7" id="KW-1208">Phospholipid metabolism</keyword>
<keyword evidence="3 9" id="KW-0812">Transmembrane</keyword>
<name>A0A2C9L165_BIOGL</name>
<dbReference type="InterPro" id="IPR000462">
    <property type="entry name" value="CDP-OH_P_trans"/>
</dbReference>
<evidence type="ECO:0000256" key="5">
    <source>
        <dbReference type="ARBA" id="ARBA00023098"/>
    </source>
</evidence>
<dbReference type="GO" id="GO:0008654">
    <property type="term" value="P:phospholipid biosynthetic process"/>
    <property type="evidence" value="ECO:0007669"/>
    <property type="project" value="InterPro"/>
</dbReference>
<evidence type="ECO:0000256" key="1">
    <source>
        <dbReference type="ARBA" id="ARBA00004141"/>
    </source>
</evidence>
<dbReference type="InterPro" id="IPR048254">
    <property type="entry name" value="CDP_ALCOHOL_P_TRANSF_CS"/>
</dbReference>
<keyword evidence="4 9" id="KW-1133">Transmembrane helix</keyword>
<dbReference type="VEuPathDB" id="VectorBase:BGLAX_045446"/>
<gene>
    <name evidence="10" type="primary">106056212</name>
</gene>
<evidence type="ECO:0000256" key="3">
    <source>
        <dbReference type="ARBA" id="ARBA00022692"/>
    </source>
</evidence>
<organism evidence="10 11">
    <name type="scientific">Biomphalaria glabrata</name>
    <name type="common">Bloodfluke planorb</name>
    <name type="synonym">Freshwater snail</name>
    <dbReference type="NCBI Taxonomy" id="6526"/>
    <lineage>
        <taxon>Eukaryota</taxon>
        <taxon>Metazoa</taxon>
        <taxon>Spiralia</taxon>
        <taxon>Lophotrochozoa</taxon>
        <taxon>Mollusca</taxon>
        <taxon>Gastropoda</taxon>
        <taxon>Heterobranchia</taxon>
        <taxon>Euthyneura</taxon>
        <taxon>Panpulmonata</taxon>
        <taxon>Hygrophila</taxon>
        <taxon>Lymnaeoidea</taxon>
        <taxon>Planorbidae</taxon>
        <taxon>Biomphalaria</taxon>
    </lineage>
</organism>
<accession>A0A2C9L165</accession>
<feature type="transmembrane region" description="Helical" evidence="9">
    <location>
        <begin position="128"/>
        <end position="146"/>
    </location>
</feature>
<evidence type="ECO:0000256" key="9">
    <source>
        <dbReference type="SAM" id="Phobius"/>
    </source>
</evidence>
<sequence length="201" mass="23409">MALEVLFYIPNVIGYVRILLAIGAFLFYHDPTWFTILYTASISLDGIDGYLARRLHQCSAFGAWFDVVIDLFTRGYLWCALFQGGYLIACLEWMTFMSTHSRGEHWKISRDKFPWLVKNVMADEFKTHLGFFTVGSLHLLPLWLYISNSQLLMNVLIFPEFIQTLILVVLLTGRLLCSMVEFFYIKEHILYLLNVNDQQQG</sequence>
<dbReference type="GO" id="GO:0016780">
    <property type="term" value="F:phosphotransferase activity, for other substituted phosphate groups"/>
    <property type="evidence" value="ECO:0007669"/>
    <property type="project" value="InterPro"/>
</dbReference>
<evidence type="ECO:0000256" key="2">
    <source>
        <dbReference type="ARBA" id="ARBA00022679"/>
    </source>
</evidence>
<feature type="transmembrane region" description="Helical" evidence="9">
    <location>
        <begin position="75"/>
        <end position="96"/>
    </location>
</feature>
<dbReference type="OrthoDB" id="10251079at2759"/>
<dbReference type="PANTHER" id="PTHR15362:SF13">
    <property type="entry name" value="SI:CH1073-145M9.1"/>
    <property type="match status" value="1"/>
</dbReference>
<evidence type="ECO:0000256" key="8">
    <source>
        <dbReference type="RuleBase" id="RU003750"/>
    </source>
</evidence>
<evidence type="ECO:0000313" key="10">
    <source>
        <dbReference type="EnsemblMetazoa" id="BGLB025774-PA"/>
    </source>
</evidence>
<dbReference type="Gene3D" id="1.20.120.1760">
    <property type="match status" value="1"/>
</dbReference>
<dbReference type="KEGG" id="bgt:106056212"/>
<keyword evidence="6 9" id="KW-0472">Membrane</keyword>
<dbReference type="PANTHER" id="PTHR15362">
    <property type="entry name" value="PHOSPHATIDYLINOSITOL SYNTHASE"/>
    <property type="match status" value="1"/>
</dbReference>
<protein>
    <recommendedName>
        <fullName evidence="12">CDP-diacylglycerol--inositol 3-phosphatidyltransferase</fullName>
    </recommendedName>
</protein>
<evidence type="ECO:0008006" key="12">
    <source>
        <dbReference type="Google" id="ProtNLM"/>
    </source>
</evidence>
<dbReference type="GO" id="GO:0016020">
    <property type="term" value="C:membrane"/>
    <property type="evidence" value="ECO:0007669"/>
    <property type="project" value="UniProtKB-SubCell"/>
</dbReference>
<comment type="similarity">
    <text evidence="8">Belongs to the CDP-alcohol phosphatidyltransferase class-I family.</text>
</comment>
<dbReference type="RefSeq" id="XP_013068284.2">
    <property type="nucleotide sequence ID" value="XM_013212830.2"/>
</dbReference>
<feature type="transmembrane region" description="Helical" evidence="9">
    <location>
        <begin position="7"/>
        <end position="28"/>
    </location>
</feature>
<dbReference type="EnsemblMetazoa" id="BGLB025774-RA">
    <property type="protein sequence ID" value="BGLB025774-PA"/>
    <property type="gene ID" value="BGLB025774"/>
</dbReference>
<keyword evidence="5" id="KW-0443">Lipid metabolism</keyword>
<dbReference type="Proteomes" id="UP000076420">
    <property type="component" value="Unassembled WGS sequence"/>
</dbReference>
<comment type="subcellular location">
    <subcellularLocation>
        <location evidence="1">Membrane</location>
        <topology evidence="1">Multi-pass membrane protein</topology>
    </subcellularLocation>
</comment>
<dbReference type="Pfam" id="PF01066">
    <property type="entry name" value="CDP-OH_P_transf"/>
    <property type="match status" value="1"/>
</dbReference>
<dbReference type="InterPro" id="IPR043130">
    <property type="entry name" value="CDP-OH_PTrfase_TM_dom"/>
</dbReference>
<evidence type="ECO:0000256" key="4">
    <source>
        <dbReference type="ARBA" id="ARBA00022989"/>
    </source>
</evidence>
<dbReference type="AlphaFoldDB" id="A0A2C9L165"/>
<feature type="transmembrane region" description="Helical" evidence="9">
    <location>
        <begin position="161"/>
        <end position="184"/>
    </location>
</feature>
<dbReference type="PROSITE" id="PS00379">
    <property type="entry name" value="CDP_ALCOHOL_P_TRANSF"/>
    <property type="match status" value="1"/>
</dbReference>
<evidence type="ECO:0000256" key="6">
    <source>
        <dbReference type="ARBA" id="ARBA00023136"/>
    </source>
</evidence>
<proteinExistence type="inferred from homology"/>
<dbReference type="STRING" id="6526.A0A2C9L165"/>
<evidence type="ECO:0000313" key="11">
    <source>
        <dbReference type="Proteomes" id="UP000076420"/>
    </source>
</evidence>